<dbReference type="AlphaFoldDB" id="A0A1Y5NU84"/>
<sequence length="97" mass="10944">MPTSHYVVIDNEFFPLAEGDEAEVKERIVDAVHAGGDFVALRRDADRRVDVLITPSSSVTIEHIEERDTPPPENQTEAAAAHRLMLDDVEWWLESSM</sequence>
<dbReference type="RefSeq" id="WP_295572404.1">
    <property type="nucleotide sequence ID" value="NZ_FLQR01000001.1"/>
</dbReference>
<protein>
    <submittedName>
        <fullName evidence="1">Uncharacterized protein</fullName>
    </submittedName>
</protein>
<evidence type="ECO:0000313" key="1">
    <source>
        <dbReference type="EMBL" id="SBS69964.1"/>
    </source>
</evidence>
<gene>
    <name evidence="1" type="ORF">MIPYR_10145</name>
</gene>
<organism evidence="1">
    <name type="scientific">uncultured Microbacterium sp</name>
    <dbReference type="NCBI Taxonomy" id="191216"/>
    <lineage>
        <taxon>Bacteria</taxon>
        <taxon>Bacillati</taxon>
        <taxon>Actinomycetota</taxon>
        <taxon>Actinomycetes</taxon>
        <taxon>Micrococcales</taxon>
        <taxon>Microbacteriaceae</taxon>
        <taxon>Microbacterium</taxon>
        <taxon>environmental samples</taxon>
    </lineage>
</organism>
<accession>A0A1Y5NU84</accession>
<reference evidence="1" key="1">
    <citation type="submission" date="2016-03" db="EMBL/GenBank/DDBJ databases">
        <authorList>
            <person name="Ploux O."/>
        </authorList>
    </citation>
    <scope>NUCLEOTIDE SEQUENCE</scope>
    <source>
        <strain evidence="1">UC1</strain>
    </source>
</reference>
<proteinExistence type="predicted"/>
<name>A0A1Y5NU84_9MICO</name>
<dbReference type="EMBL" id="FLQR01000001">
    <property type="protein sequence ID" value="SBS69964.1"/>
    <property type="molecule type" value="Genomic_DNA"/>
</dbReference>